<dbReference type="Proteomes" id="UP000248057">
    <property type="component" value="Unassembled WGS sequence"/>
</dbReference>
<dbReference type="InterPro" id="IPR014628">
    <property type="entry name" value="Man6P_isomerase_Firm_short"/>
</dbReference>
<evidence type="ECO:0000256" key="1">
    <source>
        <dbReference type="ARBA" id="ARBA00022723"/>
    </source>
</evidence>
<sequence>MELCEMPFVLELNRISYLMKGGNLLKEFFGYSDPDCRYSQVWLASTVRSALNGGREGLSVLRKDYGGDYLKTVLERKPEEFLGKEHVNKYGASPAVLVKLLNSKTRLLVQTHPTKEKAKAYFDLPFGKTECWYVLDTVKNRTAYIYAGFRPGVTRECFRSYIEMQETEKILNCLHQFTVAPGDVVYIPAGTPHALGADSLVAEIQEPVDLTLRAERIRPDGSVLPEESLHGGLGMAVLLDCFDFTCLEREQAGKRYFVKPQTLAQTGGTRAVCLIGPSTTKCFSMNRVTLSGGGEYSAQNHHFVIVFAAAGRGELMVGGQSLKIEKGMEIFIPYGVREYRYRAENSLEVLECFPPE</sequence>
<evidence type="ECO:0000256" key="4">
    <source>
        <dbReference type="ARBA" id="ARBA00030762"/>
    </source>
</evidence>
<protein>
    <recommendedName>
        <fullName evidence="3">Phosphohexomutase</fullName>
    </recommendedName>
    <alternativeName>
        <fullName evidence="4">Phosphomannose isomerase</fullName>
    </alternativeName>
</protein>
<reference evidence="8 9" key="1">
    <citation type="submission" date="2018-05" db="EMBL/GenBank/DDBJ databases">
        <title>Genomic Encyclopedia of Type Strains, Phase IV (KMG-IV): sequencing the most valuable type-strain genomes for metagenomic binning, comparative biology and taxonomic classification.</title>
        <authorList>
            <person name="Goeker M."/>
        </authorList>
    </citation>
    <scope>NUCLEOTIDE SEQUENCE [LARGE SCALE GENOMIC DNA]</scope>
    <source>
        <strain evidence="8 9">DSM 24995</strain>
    </source>
</reference>
<comment type="cofactor">
    <cofactor evidence="5">
        <name>Zn(2+)</name>
        <dbReference type="ChEBI" id="CHEBI:29105"/>
    </cofactor>
    <text evidence="5">Binds 1 zinc ion per subunit.</text>
</comment>
<keyword evidence="9" id="KW-1185">Reference proteome</keyword>
<dbReference type="AlphaFoldDB" id="A0A2V3Y9M6"/>
<dbReference type="InterPro" id="IPR014710">
    <property type="entry name" value="RmlC-like_jellyroll"/>
</dbReference>
<evidence type="ECO:0000256" key="3">
    <source>
        <dbReference type="ARBA" id="ARBA00029741"/>
    </source>
</evidence>
<dbReference type="GeneID" id="86060050"/>
<feature type="active site" evidence="6">
    <location>
        <position position="213"/>
    </location>
</feature>
<dbReference type="EMBL" id="QJKD01000002">
    <property type="protein sequence ID" value="PXX55785.1"/>
    <property type="molecule type" value="Genomic_DNA"/>
</dbReference>
<feature type="binding site" evidence="5">
    <location>
        <position position="193"/>
    </location>
    <ligand>
        <name>Zn(2+)</name>
        <dbReference type="ChEBI" id="CHEBI:29105"/>
    </ligand>
</feature>
<dbReference type="InterPro" id="IPR011051">
    <property type="entry name" value="RmlC_Cupin_sf"/>
</dbReference>
<evidence type="ECO:0000313" key="8">
    <source>
        <dbReference type="EMBL" id="PXX55785.1"/>
    </source>
</evidence>
<dbReference type="GO" id="GO:0004476">
    <property type="term" value="F:mannose-6-phosphate isomerase activity"/>
    <property type="evidence" value="ECO:0007669"/>
    <property type="project" value="InterPro"/>
</dbReference>
<evidence type="ECO:0000256" key="6">
    <source>
        <dbReference type="PIRSR" id="PIRSR036894-2"/>
    </source>
</evidence>
<comment type="caution">
    <text evidence="8">The sequence shown here is derived from an EMBL/GenBank/DDBJ whole genome shotgun (WGS) entry which is preliminary data.</text>
</comment>
<evidence type="ECO:0000256" key="2">
    <source>
        <dbReference type="ARBA" id="ARBA00022833"/>
    </source>
</evidence>
<feature type="domain" description="Mannose-6-phosphate isomerase cupin" evidence="7">
    <location>
        <begin position="281"/>
        <end position="340"/>
    </location>
</feature>
<keyword evidence="8" id="KW-0413">Isomerase</keyword>
<dbReference type="InterPro" id="IPR051804">
    <property type="entry name" value="Carb_Metab_Reg_Kinase/Isom"/>
</dbReference>
<keyword evidence="2 5" id="KW-0862">Zinc</keyword>
<dbReference type="Pfam" id="PF21621">
    <property type="entry name" value="MPI_cupin_dom"/>
    <property type="match status" value="1"/>
</dbReference>
<proteinExistence type="predicted"/>
<organism evidence="8 9">
    <name type="scientific">Hungatella effluvii</name>
    <dbReference type="NCBI Taxonomy" id="1096246"/>
    <lineage>
        <taxon>Bacteria</taxon>
        <taxon>Bacillati</taxon>
        <taxon>Bacillota</taxon>
        <taxon>Clostridia</taxon>
        <taxon>Lachnospirales</taxon>
        <taxon>Lachnospiraceae</taxon>
        <taxon>Hungatella</taxon>
    </lineage>
</organism>
<dbReference type="PANTHER" id="PTHR42742">
    <property type="entry name" value="TRANSCRIPTIONAL REPRESSOR MPRA"/>
    <property type="match status" value="1"/>
</dbReference>
<dbReference type="PIRSF" id="PIRSF036894">
    <property type="entry name" value="PMI_Firm_short"/>
    <property type="match status" value="1"/>
</dbReference>
<dbReference type="SUPFAM" id="SSF51182">
    <property type="entry name" value="RmlC-like cupins"/>
    <property type="match status" value="1"/>
</dbReference>
<dbReference type="Gene3D" id="2.60.120.10">
    <property type="entry name" value="Jelly Rolls"/>
    <property type="match status" value="2"/>
</dbReference>
<dbReference type="GO" id="GO:0005975">
    <property type="term" value="P:carbohydrate metabolic process"/>
    <property type="evidence" value="ECO:0007669"/>
    <property type="project" value="InterPro"/>
</dbReference>
<accession>A0A2V3Y9M6</accession>
<dbReference type="InterPro" id="IPR049071">
    <property type="entry name" value="MPI_cupin_dom"/>
</dbReference>
<feature type="binding site" evidence="5">
    <location>
        <position position="130"/>
    </location>
    <ligand>
        <name>Zn(2+)</name>
        <dbReference type="ChEBI" id="CHEBI:29105"/>
    </ligand>
</feature>
<name>A0A2V3Y9M6_9FIRM</name>
<feature type="binding site" evidence="5">
    <location>
        <position position="112"/>
    </location>
    <ligand>
        <name>Zn(2+)</name>
        <dbReference type="ChEBI" id="CHEBI:29105"/>
    </ligand>
</feature>
<gene>
    <name evidence="8" type="ORF">DFR60_10259</name>
</gene>
<evidence type="ECO:0000256" key="5">
    <source>
        <dbReference type="PIRSR" id="PIRSR036894-1"/>
    </source>
</evidence>
<evidence type="ECO:0000259" key="7">
    <source>
        <dbReference type="Pfam" id="PF21621"/>
    </source>
</evidence>
<dbReference type="CDD" id="cd07010">
    <property type="entry name" value="cupin_PMI_type_I_N_bac"/>
    <property type="match status" value="1"/>
</dbReference>
<keyword evidence="1 5" id="KW-0479">Metal-binding</keyword>
<dbReference type="PANTHER" id="PTHR42742:SF3">
    <property type="entry name" value="FRUCTOKINASE"/>
    <property type="match status" value="1"/>
</dbReference>
<evidence type="ECO:0000313" key="9">
    <source>
        <dbReference type="Proteomes" id="UP000248057"/>
    </source>
</evidence>
<dbReference type="RefSeq" id="WP_110321666.1">
    <property type="nucleotide sequence ID" value="NZ_QJKD01000002.1"/>
</dbReference>
<dbReference type="GO" id="GO:0046872">
    <property type="term" value="F:metal ion binding"/>
    <property type="evidence" value="ECO:0007669"/>
    <property type="project" value="UniProtKB-KW"/>
</dbReference>